<dbReference type="Proteomes" id="UP001307889">
    <property type="component" value="Chromosome 12"/>
</dbReference>
<proteinExistence type="predicted"/>
<dbReference type="EMBL" id="AP028920">
    <property type="protein sequence ID" value="BET01251.1"/>
    <property type="molecule type" value="Genomic_DNA"/>
</dbReference>
<accession>A0ABN7BDI6</accession>
<sequence length="121" mass="13517">MLGVLQSSLSHSYETVKLGLQLYRPGSTVHATWFKWPFKRNLPPVRKQVGIRGLQNGREGMASQAHFLSSYSFIIHSEMGPREWKPQSLLQGGSYSNREPFAVSLLWVLSRSTCHAGSGDA</sequence>
<evidence type="ECO:0000313" key="2">
    <source>
        <dbReference type="Proteomes" id="UP001307889"/>
    </source>
</evidence>
<organism evidence="1 2">
    <name type="scientific">Nesidiocoris tenuis</name>
    <dbReference type="NCBI Taxonomy" id="355587"/>
    <lineage>
        <taxon>Eukaryota</taxon>
        <taxon>Metazoa</taxon>
        <taxon>Ecdysozoa</taxon>
        <taxon>Arthropoda</taxon>
        <taxon>Hexapoda</taxon>
        <taxon>Insecta</taxon>
        <taxon>Pterygota</taxon>
        <taxon>Neoptera</taxon>
        <taxon>Paraneoptera</taxon>
        <taxon>Hemiptera</taxon>
        <taxon>Heteroptera</taxon>
        <taxon>Panheteroptera</taxon>
        <taxon>Cimicomorpha</taxon>
        <taxon>Miridae</taxon>
        <taxon>Dicyphina</taxon>
        <taxon>Nesidiocoris</taxon>
    </lineage>
</organism>
<name>A0ABN7BDI6_9HEMI</name>
<protein>
    <submittedName>
        <fullName evidence="1">Uncharacterized protein</fullName>
    </submittedName>
</protein>
<keyword evidence="2" id="KW-1185">Reference proteome</keyword>
<gene>
    <name evidence="1" type="ORF">NTJ_14067</name>
</gene>
<evidence type="ECO:0000313" key="1">
    <source>
        <dbReference type="EMBL" id="BET01251.1"/>
    </source>
</evidence>
<reference evidence="1 2" key="1">
    <citation type="submission" date="2023-09" db="EMBL/GenBank/DDBJ databases">
        <title>Nesidiocoris tenuis whole genome shotgun sequence.</title>
        <authorList>
            <person name="Shibata T."/>
            <person name="Shimoda M."/>
            <person name="Kobayashi T."/>
            <person name="Uehara T."/>
        </authorList>
    </citation>
    <scope>NUCLEOTIDE SEQUENCE [LARGE SCALE GENOMIC DNA]</scope>
    <source>
        <strain evidence="1 2">Japan</strain>
    </source>
</reference>